<evidence type="ECO:0000259" key="1">
    <source>
        <dbReference type="PROSITE" id="PS50965"/>
    </source>
</evidence>
<accession>A0A4R8LQW2</accession>
<organism evidence="2 3">
    <name type="scientific">Paraburkholderia rhizosphaerae</name>
    <dbReference type="NCBI Taxonomy" id="480658"/>
    <lineage>
        <taxon>Bacteria</taxon>
        <taxon>Pseudomonadati</taxon>
        <taxon>Pseudomonadota</taxon>
        <taxon>Betaproteobacteria</taxon>
        <taxon>Burkholderiales</taxon>
        <taxon>Burkholderiaceae</taxon>
        <taxon>Paraburkholderia</taxon>
    </lineage>
</organism>
<dbReference type="AlphaFoldDB" id="A0A4R8LQW2"/>
<keyword evidence="3" id="KW-1185">Reference proteome</keyword>
<gene>
    <name evidence="2" type="ORF">BX592_111215</name>
</gene>
<evidence type="ECO:0000313" key="3">
    <source>
        <dbReference type="Proteomes" id="UP000295509"/>
    </source>
</evidence>
<evidence type="ECO:0000313" key="2">
    <source>
        <dbReference type="EMBL" id="TDY48280.1"/>
    </source>
</evidence>
<dbReference type="Proteomes" id="UP000295509">
    <property type="component" value="Unassembled WGS sequence"/>
</dbReference>
<name>A0A4R8LQW2_9BURK</name>
<feature type="domain" description="NERD" evidence="1">
    <location>
        <begin position="37"/>
        <end position="163"/>
    </location>
</feature>
<dbReference type="PROSITE" id="PS50965">
    <property type="entry name" value="NERD"/>
    <property type="match status" value="1"/>
</dbReference>
<comment type="caution">
    <text evidence="2">The sequence shown here is derived from an EMBL/GenBank/DDBJ whole genome shotgun (WGS) entry which is preliminary data.</text>
</comment>
<dbReference type="EMBL" id="SORE01000011">
    <property type="protein sequence ID" value="TDY48280.1"/>
    <property type="molecule type" value="Genomic_DNA"/>
</dbReference>
<dbReference type="RefSeq" id="WP_134192898.1">
    <property type="nucleotide sequence ID" value="NZ_JBHLUW010000061.1"/>
</dbReference>
<dbReference type="InterPro" id="IPR011528">
    <property type="entry name" value="NERD"/>
</dbReference>
<dbReference type="OrthoDB" id="5782056at2"/>
<sequence>MSTFVVFLILGYIGYRAARMGRGSLHLRRPRTRAEASGDAGESLVEAELRRVLTWLCGDDFYLHHGPVLLHHAPGTAFPTAEIDHLAITPFGLFVFETKNWIGHIEPGVNAETLVRIAPSGARETRRSPLKQNRAKVAFLRSVMPGMWPVEGFGVFASDQSSLSASLPVTLIGRKDLAYAMRICKAEYEAQGHKPVNVSAAWHAVLAVADIDAGTIDAHRARVRSNEIG</sequence>
<dbReference type="Pfam" id="PF08378">
    <property type="entry name" value="NERD"/>
    <property type="match status" value="1"/>
</dbReference>
<protein>
    <submittedName>
        <fullName evidence="2">Nuclease-like protein</fullName>
    </submittedName>
</protein>
<proteinExistence type="predicted"/>
<reference evidence="2 3" key="1">
    <citation type="submission" date="2019-03" db="EMBL/GenBank/DDBJ databases">
        <title>Genomic Encyclopedia of Type Strains, Phase III (KMG-III): the genomes of soil and plant-associated and newly described type strains.</title>
        <authorList>
            <person name="Whitman W."/>
        </authorList>
    </citation>
    <scope>NUCLEOTIDE SEQUENCE [LARGE SCALE GENOMIC DNA]</scope>
    <source>
        <strain evidence="2 3">LMG 29544</strain>
    </source>
</reference>